<dbReference type="InterPro" id="IPR036397">
    <property type="entry name" value="RNaseH_sf"/>
</dbReference>
<dbReference type="GO" id="GO:0005506">
    <property type="term" value="F:iron ion binding"/>
    <property type="evidence" value="ECO:0007669"/>
    <property type="project" value="InterPro"/>
</dbReference>
<dbReference type="Pfam" id="PF13358">
    <property type="entry name" value="DDE_3"/>
    <property type="match status" value="1"/>
</dbReference>
<dbReference type="EMBL" id="BGPR01018860">
    <property type="protein sequence ID" value="GBN80343.1"/>
    <property type="molecule type" value="Genomic_DNA"/>
</dbReference>
<dbReference type="InterPro" id="IPR052338">
    <property type="entry name" value="Transposase_5"/>
</dbReference>
<reference evidence="4 5" key="1">
    <citation type="journal article" date="2019" name="Sci. Rep.">
        <title>Orb-weaving spider Araneus ventricosus genome elucidates the spidroin gene catalogue.</title>
        <authorList>
            <person name="Kono N."/>
            <person name="Nakamura H."/>
            <person name="Ohtoshi R."/>
            <person name="Moran D.A.P."/>
            <person name="Shinohara A."/>
            <person name="Yoshida Y."/>
            <person name="Fujiwara M."/>
            <person name="Mori M."/>
            <person name="Tomita M."/>
            <person name="Arakawa K."/>
        </authorList>
    </citation>
    <scope>NUCLEOTIDE SEQUENCE [LARGE SCALE GENOMIC DNA]</scope>
</reference>
<dbReference type="GO" id="GO:0004497">
    <property type="term" value="F:monooxygenase activity"/>
    <property type="evidence" value="ECO:0007669"/>
    <property type="project" value="UniProtKB-KW"/>
</dbReference>
<feature type="domain" description="Tc1-like transposase DDE" evidence="3">
    <location>
        <begin position="5"/>
        <end position="112"/>
    </location>
</feature>
<dbReference type="GO" id="GO:0020037">
    <property type="term" value="F:heme binding"/>
    <property type="evidence" value="ECO:0007669"/>
    <property type="project" value="InterPro"/>
</dbReference>
<comment type="similarity">
    <text evidence="1">Belongs to the cytochrome P450 family.</text>
</comment>
<dbReference type="InterPro" id="IPR036396">
    <property type="entry name" value="Cyt_P450_sf"/>
</dbReference>
<dbReference type="PANTHER" id="PTHR23022">
    <property type="entry name" value="TRANSPOSABLE ELEMENT-RELATED"/>
    <property type="match status" value="1"/>
</dbReference>
<evidence type="ECO:0000313" key="5">
    <source>
        <dbReference type="Proteomes" id="UP000499080"/>
    </source>
</evidence>
<sequence length="240" mass="27892">MKHGGGNVEVWGCVSRLGMCPLMRIQGIMEKFQNEDILENTMRPYARNSLGRFIFQQDNDPKHRSKHIQNWFSRLHVTLLDWPSQSPDLNIIEGLWAELKLRLVGRNARNADEKFSQIEEEWKKIPLSFIQTLLDSMPRRFQAVIDVKGFATKLRLGSIDVVVITDFETTKEVFGKDAFMGRPPDSPFELGRETIEIGAINGMPWKHQRRFSLHMLRDLGFGKTRMEELIKVSYLFELLT</sequence>
<dbReference type="GO" id="GO:0016705">
    <property type="term" value="F:oxidoreductase activity, acting on paired donors, with incorporation or reduction of molecular oxygen"/>
    <property type="evidence" value="ECO:0007669"/>
    <property type="project" value="InterPro"/>
</dbReference>
<proteinExistence type="inferred from homology"/>
<dbReference type="InterPro" id="IPR038717">
    <property type="entry name" value="Tc1-like_DDE_dom"/>
</dbReference>
<keyword evidence="2" id="KW-0560">Oxidoreductase</keyword>
<dbReference type="GO" id="GO:0003676">
    <property type="term" value="F:nucleic acid binding"/>
    <property type="evidence" value="ECO:0007669"/>
    <property type="project" value="InterPro"/>
</dbReference>
<comment type="caution">
    <text evidence="4">The sequence shown here is derived from an EMBL/GenBank/DDBJ whole genome shotgun (WGS) entry which is preliminary data.</text>
</comment>
<name>A0A4Y2RXC4_ARAVE</name>
<evidence type="ECO:0000256" key="2">
    <source>
        <dbReference type="ARBA" id="ARBA00023033"/>
    </source>
</evidence>
<gene>
    <name evidence="4" type="primary">tc1a_275</name>
    <name evidence="4" type="ORF">AVEN_6255_1</name>
</gene>
<dbReference type="Pfam" id="PF00067">
    <property type="entry name" value="p450"/>
    <property type="match status" value="1"/>
</dbReference>
<dbReference type="OrthoDB" id="6437518at2759"/>
<dbReference type="InterPro" id="IPR001128">
    <property type="entry name" value="Cyt_P450"/>
</dbReference>
<dbReference type="AlphaFoldDB" id="A0A4Y2RXC4"/>
<evidence type="ECO:0000259" key="3">
    <source>
        <dbReference type="Pfam" id="PF13358"/>
    </source>
</evidence>
<protein>
    <submittedName>
        <fullName evidence="4">Transposable element Tc1 transposase</fullName>
    </submittedName>
</protein>
<dbReference type="Gene3D" id="3.30.420.10">
    <property type="entry name" value="Ribonuclease H-like superfamily/Ribonuclease H"/>
    <property type="match status" value="1"/>
</dbReference>
<keyword evidence="5" id="KW-1185">Reference proteome</keyword>
<dbReference type="PANTHER" id="PTHR23022:SF134">
    <property type="entry name" value="TRANSPOSABLE ELEMENT TC1 TRANSPOSASE"/>
    <property type="match status" value="1"/>
</dbReference>
<accession>A0A4Y2RXC4</accession>
<dbReference type="SUPFAM" id="SSF48264">
    <property type="entry name" value="Cytochrome P450"/>
    <property type="match status" value="1"/>
</dbReference>
<keyword evidence="2" id="KW-0503">Monooxygenase</keyword>
<organism evidence="4 5">
    <name type="scientific">Araneus ventricosus</name>
    <name type="common">Orbweaver spider</name>
    <name type="synonym">Epeira ventricosa</name>
    <dbReference type="NCBI Taxonomy" id="182803"/>
    <lineage>
        <taxon>Eukaryota</taxon>
        <taxon>Metazoa</taxon>
        <taxon>Ecdysozoa</taxon>
        <taxon>Arthropoda</taxon>
        <taxon>Chelicerata</taxon>
        <taxon>Arachnida</taxon>
        <taxon>Araneae</taxon>
        <taxon>Araneomorphae</taxon>
        <taxon>Entelegynae</taxon>
        <taxon>Araneoidea</taxon>
        <taxon>Araneidae</taxon>
        <taxon>Araneus</taxon>
    </lineage>
</organism>
<evidence type="ECO:0000256" key="1">
    <source>
        <dbReference type="ARBA" id="ARBA00010617"/>
    </source>
</evidence>
<evidence type="ECO:0000313" key="4">
    <source>
        <dbReference type="EMBL" id="GBN80343.1"/>
    </source>
</evidence>
<dbReference type="Proteomes" id="UP000499080">
    <property type="component" value="Unassembled WGS sequence"/>
</dbReference>